<feature type="transmembrane region" description="Helical" evidence="1">
    <location>
        <begin position="344"/>
        <end position="363"/>
    </location>
</feature>
<reference evidence="3" key="1">
    <citation type="journal article" date="2014" name="Int. J. Syst. Evol. Microbiol.">
        <title>Complete genome sequence of Corynebacterium casei LMG S-19264T (=DSM 44701T), isolated from a smear-ripened cheese.</title>
        <authorList>
            <consortium name="US DOE Joint Genome Institute (JGI-PGF)"/>
            <person name="Walter F."/>
            <person name="Albersmeier A."/>
            <person name="Kalinowski J."/>
            <person name="Ruckert C."/>
        </authorList>
    </citation>
    <scope>NUCLEOTIDE SEQUENCE</scope>
    <source>
        <strain evidence="3">CGMCC 1.12408</strain>
    </source>
</reference>
<comment type="caution">
    <text evidence="3">The sequence shown here is derived from an EMBL/GenBank/DDBJ whole genome shotgun (WGS) entry which is preliminary data.</text>
</comment>
<feature type="transmembrane region" description="Helical" evidence="1">
    <location>
        <begin position="159"/>
        <end position="176"/>
    </location>
</feature>
<organism evidence="3 4">
    <name type="scientific">Ornithinibacillus halotolerans</name>
    <dbReference type="NCBI Taxonomy" id="1274357"/>
    <lineage>
        <taxon>Bacteria</taxon>
        <taxon>Bacillati</taxon>
        <taxon>Bacillota</taxon>
        <taxon>Bacilli</taxon>
        <taxon>Bacillales</taxon>
        <taxon>Bacillaceae</taxon>
        <taxon>Ornithinibacillus</taxon>
    </lineage>
</organism>
<proteinExistence type="predicted"/>
<dbReference type="EMBL" id="BMEY01000008">
    <property type="protein sequence ID" value="GGA74962.1"/>
    <property type="molecule type" value="Genomic_DNA"/>
</dbReference>
<keyword evidence="4" id="KW-1185">Reference proteome</keyword>
<feature type="transmembrane region" description="Helical" evidence="1">
    <location>
        <begin position="369"/>
        <end position="388"/>
    </location>
</feature>
<keyword evidence="1" id="KW-0472">Membrane</keyword>
<evidence type="ECO:0000313" key="3">
    <source>
        <dbReference type="EMBL" id="GGA74962.1"/>
    </source>
</evidence>
<feature type="transmembrane region" description="Helical" evidence="1">
    <location>
        <begin position="302"/>
        <end position="324"/>
    </location>
</feature>
<feature type="transmembrane region" description="Helical" evidence="1">
    <location>
        <begin position="235"/>
        <end position="259"/>
    </location>
</feature>
<feature type="transmembrane region" description="Helical" evidence="1">
    <location>
        <begin position="38"/>
        <end position="58"/>
    </location>
</feature>
<name>A0A916W7F5_9BACI</name>
<keyword evidence="1" id="KW-0812">Transmembrane</keyword>
<feature type="transmembrane region" description="Helical" evidence="1">
    <location>
        <begin position="113"/>
        <end position="131"/>
    </location>
</feature>
<reference evidence="3" key="2">
    <citation type="submission" date="2020-09" db="EMBL/GenBank/DDBJ databases">
        <authorList>
            <person name="Sun Q."/>
            <person name="Zhou Y."/>
        </authorList>
    </citation>
    <scope>NUCLEOTIDE SEQUENCE</scope>
    <source>
        <strain evidence="3">CGMCC 1.12408</strain>
    </source>
</reference>
<gene>
    <name evidence="3" type="ORF">GCM10008025_18340</name>
</gene>
<feature type="transmembrane region" description="Helical" evidence="1">
    <location>
        <begin position="78"/>
        <end position="101"/>
    </location>
</feature>
<protein>
    <recommendedName>
        <fullName evidence="2">DUF418 domain-containing protein</fullName>
    </recommendedName>
</protein>
<dbReference type="Proteomes" id="UP000613512">
    <property type="component" value="Unassembled WGS sequence"/>
</dbReference>
<dbReference type="InterPro" id="IPR052529">
    <property type="entry name" value="Bact_Transport_Assoc"/>
</dbReference>
<dbReference type="Pfam" id="PF04235">
    <property type="entry name" value="DUF418"/>
    <property type="match status" value="1"/>
</dbReference>
<evidence type="ECO:0000259" key="2">
    <source>
        <dbReference type="Pfam" id="PF04235"/>
    </source>
</evidence>
<feature type="transmembrane region" description="Helical" evidence="1">
    <location>
        <begin position="137"/>
        <end position="152"/>
    </location>
</feature>
<dbReference type="AlphaFoldDB" id="A0A916W7F5"/>
<sequence>MQLSKDIESDHENKSTKASLSPIDLGERLHHIDSLRGFAILGILLVNMLSFQYGSIGIEGIRSELSGLDAMLYDLIEWLFQGSFYPVFSMLFGFGAVIMWERAAQKGRPFKRVFLRRMIILLVMGYTHLHFIWDGDILFTYAMAGLVLTFFIKRKAITVLVWALVLAFLLNAPGLIPSTEEDEIDLSTYSELERTILSEGTYAEITSHRLTANPFEKIDLGFEMGSMEHQLFADFLNFFNTLTITMQAFMLFLIGAFIAKKKWLHRLSENRGLLVKVTLIFITVGLALKGSMILTDNVMLDYFGYLLGGPLAAIGYITGLSLFFAKFHSSNLVQGFNSLGRMALTNYLTHSVIMTTIFYGYGFGLLGELGILIGSLMAIALIVLQMFFSKWWLSRYQFGPMEWLWRSGTYLKVQPFRKIERNKS</sequence>
<dbReference type="InterPro" id="IPR007349">
    <property type="entry name" value="DUF418"/>
</dbReference>
<dbReference type="PANTHER" id="PTHR30590">
    <property type="entry name" value="INNER MEMBRANE PROTEIN"/>
    <property type="match status" value="1"/>
</dbReference>
<keyword evidence="1" id="KW-1133">Transmembrane helix</keyword>
<feature type="domain" description="DUF418" evidence="2">
    <location>
        <begin position="259"/>
        <end position="412"/>
    </location>
</feature>
<feature type="transmembrane region" description="Helical" evidence="1">
    <location>
        <begin position="271"/>
        <end position="290"/>
    </location>
</feature>
<dbReference type="RefSeq" id="WP_188384386.1">
    <property type="nucleotide sequence ID" value="NZ_BMEY01000008.1"/>
</dbReference>
<accession>A0A916W7F5</accession>
<dbReference type="PANTHER" id="PTHR30590:SF2">
    <property type="entry name" value="INNER MEMBRANE PROTEIN"/>
    <property type="match status" value="1"/>
</dbReference>
<evidence type="ECO:0000256" key="1">
    <source>
        <dbReference type="SAM" id="Phobius"/>
    </source>
</evidence>
<evidence type="ECO:0000313" key="4">
    <source>
        <dbReference type="Proteomes" id="UP000613512"/>
    </source>
</evidence>